<proteinExistence type="predicted"/>
<protein>
    <submittedName>
        <fullName evidence="2">Uncharacterized protein</fullName>
    </submittedName>
</protein>
<gene>
    <name evidence="2" type="ORF">E4U56_000997</name>
</gene>
<accession>A0A9P7MRU7</accession>
<evidence type="ECO:0000256" key="1">
    <source>
        <dbReference type="SAM" id="MobiDB-lite"/>
    </source>
</evidence>
<dbReference type="EMBL" id="SRPS01000126">
    <property type="protein sequence ID" value="KAG5967133.1"/>
    <property type="molecule type" value="Genomic_DNA"/>
</dbReference>
<comment type="caution">
    <text evidence="2">The sequence shown here is derived from an EMBL/GenBank/DDBJ whole genome shotgun (WGS) entry which is preliminary data.</text>
</comment>
<reference evidence="2" key="1">
    <citation type="journal article" date="2020" name="bioRxiv">
        <title>Whole genome comparisons of ergot fungi reveals the divergence and evolution of species within the genus Claviceps are the result of varying mechanisms driving genome evolution and host range expansion.</title>
        <authorList>
            <person name="Wyka S.A."/>
            <person name="Mondo S.J."/>
            <person name="Liu M."/>
            <person name="Dettman J."/>
            <person name="Nalam V."/>
            <person name="Broders K.D."/>
        </authorList>
    </citation>
    <scope>NUCLEOTIDE SEQUENCE</scope>
    <source>
        <strain evidence="2">CCC 1102</strain>
    </source>
</reference>
<evidence type="ECO:0000313" key="2">
    <source>
        <dbReference type="EMBL" id="KAG5967133.1"/>
    </source>
</evidence>
<organism evidence="2 3">
    <name type="scientific">Claviceps arundinis</name>
    <dbReference type="NCBI Taxonomy" id="1623583"/>
    <lineage>
        <taxon>Eukaryota</taxon>
        <taxon>Fungi</taxon>
        <taxon>Dikarya</taxon>
        <taxon>Ascomycota</taxon>
        <taxon>Pezizomycotina</taxon>
        <taxon>Sordariomycetes</taxon>
        <taxon>Hypocreomycetidae</taxon>
        <taxon>Hypocreales</taxon>
        <taxon>Clavicipitaceae</taxon>
        <taxon>Claviceps</taxon>
    </lineage>
</organism>
<dbReference type="AlphaFoldDB" id="A0A9P7MRU7"/>
<feature type="region of interest" description="Disordered" evidence="1">
    <location>
        <begin position="72"/>
        <end position="110"/>
    </location>
</feature>
<sequence length="110" mass="12694">MYAQELARRGVCVVERVHYHGKLNTLSRLYGISNYVDQKDCVEPDQSEDRVFECLLYQETLLALLVQPAKAGKDLGPHHEVDRKTQPQRLPTRRNRDDAIKGLPQLDRLP</sequence>
<evidence type="ECO:0000313" key="3">
    <source>
        <dbReference type="Proteomes" id="UP000784919"/>
    </source>
</evidence>
<dbReference type="Proteomes" id="UP000784919">
    <property type="component" value="Unassembled WGS sequence"/>
</dbReference>
<feature type="compositionally biased region" description="Basic and acidic residues" evidence="1">
    <location>
        <begin position="72"/>
        <end position="85"/>
    </location>
</feature>
<name>A0A9P7MRU7_9HYPO</name>